<feature type="compositionally biased region" description="Pro residues" evidence="1">
    <location>
        <begin position="51"/>
        <end position="68"/>
    </location>
</feature>
<evidence type="ECO:0000313" key="2">
    <source>
        <dbReference type="EMBL" id="KDP42056.1"/>
    </source>
</evidence>
<dbReference type="AlphaFoldDB" id="A0A067L0R6"/>
<evidence type="ECO:0000313" key="3">
    <source>
        <dbReference type="Proteomes" id="UP000027138"/>
    </source>
</evidence>
<feature type="compositionally biased region" description="Low complexity" evidence="1">
    <location>
        <begin position="38"/>
        <end position="50"/>
    </location>
</feature>
<feature type="region of interest" description="Disordered" evidence="1">
    <location>
        <begin position="1"/>
        <end position="86"/>
    </location>
</feature>
<dbReference type="Proteomes" id="UP000027138">
    <property type="component" value="Unassembled WGS sequence"/>
</dbReference>
<name>A0A067L0R6_JATCU</name>
<reference evidence="2 3" key="1">
    <citation type="journal article" date="2014" name="PLoS ONE">
        <title>Global Analysis of Gene Expression Profiles in Physic Nut (Jatropha curcas L.) Seedlings Exposed to Salt Stress.</title>
        <authorList>
            <person name="Zhang L."/>
            <person name="Zhang C."/>
            <person name="Wu P."/>
            <person name="Chen Y."/>
            <person name="Li M."/>
            <person name="Jiang H."/>
            <person name="Wu G."/>
        </authorList>
    </citation>
    <scope>NUCLEOTIDE SEQUENCE [LARGE SCALE GENOMIC DNA]</scope>
    <source>
        <strain evidence="3">cv. GZQX0401</strain>
        <tissue evidence="2">Young leaves</tissue>
    </source>
</reference>
<feature type="region of interest" description="Disordered" evidence="1">
    <location>
        <begin position="200"/>
        <end position="236"/>
    </location>
</feature>
<organism evidence="2 3">
    <name type="scientific">Jatropha curcas</name>
    <name type="common">Barbados nut</name>
    <dbReference type="NCBI Taxonomy" id="180498"/>
    <lineage>
        <taxon>Eukaryota</taxon>
        <taxon>Viridiplantae</taxon>
        <taxon>Streptophyta</taxon>
        <taxon>Embryophyta</taxon>
        <taxon>Tracheophyta</taxon>
        <taxon>Spermatophyta</taxon>
        <taxon>Magnoliopsida</taxon>
        <taxon>eudicotyledons</taxon>
        <taxon>Gunneridae</taxon>
        <taxon>Pentapetalae</taxon>
        <taxon>rosids</taxon>
        <taxon>fabids</taxon>
        <taxon>Malpighiales</taxon>
        <taxon>Euphorbiaceae</taxon>
        <taxon>Crotonoideae</taxon>
        <taxon>Jatropheae</taxon>
        <taxon>Jatropha</taxon>
    </lineage>
</organism>
<proteinExistence type="predicted"/>
<accession>A0A067L0R6</accession>
<protein>
    <submittedName>
        <fullName evidence="2">Uncharacterized protein</fullName>
    </submittedName>
</protein>
<keyword evidence="3" id="KW-1185">Reference proteome</keyword>
<dbReference type="OrthoDB" id="1750612at2759"/>
<evidence type="ECO:0000256" key="1">
    <source>
        <dbReference type="SAM" id="MobiDB-lite"/>
    </source>
</evidence>
<dbReference type="EMBL" id="KK914313">
    <property type="protein sequence ID" value="KDP42056.1"/>
    <property type="molecule type" value="Genomic_DNA"/>
</dbReference>
<gene>
    <name evidence="2" type="ORF">JCGZ_03267</name>
</gene>
<sequence length="236" mass="25356">MARGRAFVSDASGSGPHGGHGRGCSTHGRGGTIPPPSSSGTSGASSSTQPPVLPALPSVPPSSTPLPGPVESLPASLSPTAPALSEPRNQLNLVAGQMRKSGKKQQCVSQEIWESWQKAWEDPAFKRKGKKIWSWPTPMEVFTYTHTKDHDGNKFVNKCALGINLPHDHSAKEISALWAHVDEQERQLEELRAHVIRMSGQHGADTADDTLVTPADTMTHPADTPTYATTYDRVED</sequence>